<evidence type="ECO:0000313" key="4">
    <source>
        <dbReference type="EMBL" id="GAI14537.1"/>
    </source>
</evidence>
<dbReference type="Pfam" id="PF00639">
    <property type="entry name" value="Rotamase"/>
    <property type="match status" value="1"/>
</dbReference>
<proteinExistence type="predicted"/>
<name>X1L5C6_9ZZZZ</name>
<reference evidence="4" key="1">
    <citation type="journal article" date="2014" name="Front. Microbiol.">
        <title>High frequency of phylogenetically diverse reductive dehalogenase-homologous genes in deep subseafloor sedimentary metagenomes.</title>
        <authorList>
            <person name="Kawai M."/>
            <person name="Futagami T."/>
            <person name="Toyoda A."/>
            <person name="Takaki Y."/>
            <person name="Nishi S."/>
            <person name="Hori S."/>
            <person name="Arai W."/>
            <person name="Tsubouchi T."/>
            <person name="Morono Y."/>
            <person name="Uchiyama I."/>
            <person name="Ito T."/>
            <person name="Fujiyama A."/>
            <person name="Inagaki F."/>
            <person name="Takami H."/>
        </authorList>
    </citation>
    <scope>NUCLEOTIDE SEQUENCE</scope>
    <source>
        <strain evidence="4">Expedition CK06-06</strain>
    </source>
</reference>
<feature type="domain" description="PpiC" evidence="3">
    <location>
        <begin position="1"/>
        <end position="69"/>
    </location>
</feature>
<dbReference type="EMBL" id="BARV01007929">
    <property type="protein sequence ID" value="GAI14537.1"/>
    <property type="molecule type" value="Genomic_DNA"/>
</dbReference>
<dbReference type="Gene3D" id="3.10.50.40">
    <property type="match status" value="1"/>
</dbReference>
<gene>
    <name evidence="4" type="ORF">S06H3_16060</name>
</gene>
<organism evidence="4">
    <name type="scientific">marine sediment metagenome</name>
    <dbReference type="NCBI Taxonomy" id="412755"/>
    <lineage>
        <taxon>unclassified sequences</taxon>
        <taxon>metagenomes</taxon>
        <taxon>ecological metagenomes</taxon>
    </lineage>
</organism>
<keyword evidence="1" id="KW-0175">Coiled coil</keyword>
<dbReference type="InterPro" id="IPR050245">
    <property type="entry name" value="PrsA_foldase"/>
</dbReference>
<feature type="non-terminal residue" evidence="4">
    <location>
        <position position="1"/>
    </location>
</feature>
<dbReference type="PANTHER" id="PTHR47245:SF2">
    <property type="entry name" value="PEPTIDYL-PROLYL CIS-TRANS ISOMERASE HP_0175-RELATED"/>
    <property type="match status" value="1"/>
</dbReference>
<accession>X1L5C6</accession>
<dbReference type="PANTHER" id="PTHR47245">
    <property type="entry name" value="PEPTIDYLPROLYL ISOMERASE"/>
    <property type="match status" value="1"/>
</dbReference>
<dbReference type="SUPFAM" id="SSF54534">
    <property type="entry name" value="FKBP-like"/>
    <property type="match status" value="1"/>
</dbReference>
<dbReference type="InterPro" id="IPR046357">
    <property type="entry name" value="PPIase_dom_sf"/>
</dbReference>
<protein>
    <recommendedName>
        <fullName evidence="3">PpiC domain-containing protein</fullName>
    </recommendedName>
</protein>
<feature type="coiled-coil region" evidence="1">
    <location>
        <begin position="68"/>
        <end position="95"/>
    </location>
</feature>
<evidence type="ECO:0000256" key="1">
    <source>
        <dbReference type="SAM" id="Coils"/>
    </source>
</evidence>
<feature type="compositionally biased region" description="Basic and acidic residues" evidence="2">
    <location>
        <begin position="19"/>
        <end position="32"/>
    </location>
</feature>
<sequence length="121" mass="14139">EKIAAGEDFASLAGEYSEGPEKESQGDLGSFKEGELAENLRQAVEDLKEGETTSWIEISNGWYLLKMRERKESHLQTFEEARKTIEEKLYQEQQDKKYKEFMTKLRERSFVKILIPNPLDF</sequence>
<dbReference type="AlphaFoldDB" id="X1L5C6"/>
<comment type="caution">
    <text evidence="4">The sequence shown here is derived from an EMBL/GenBank/DDBJ whole genome shotgun (WGS) entry which is preliminary data.</text>
</comment>
<dbReference type="GO" id="GO:0003755">
    <property type="term" value="F:peptidyl-prolyl cis-trans isomerase activity"/>
    <property type="evidence" value="ECO:0007669"/>
    <property type="project" value="InterPro"/>
</dbReference>
<dbReference type="InterPro" id="IPR000297">
    <property type="entry name" value="PPIase_PpiC"/>
</dbReference>
<dbReference type="PROSITE" id="PS50198">
    <property type="entry name" value="PPIC_PPIASE_2"/>
    <property type="match status" value="1"/>
</dbReference>
<evidence type="ECO:0000259" key="3">
    <source>
        <dbReference type="PROSITE" id="PS50198"/>
    </source>
</evidence>
<feature type="region of interest" description="Disordered" evidence="2">
    <location>
        <begin position="1"/>
        <end position="32"/>
    </location>
</feature>
<evidence type="ECO:0000256" key="2">
    <source>
        <dbReference type="SAM" id="MobiDB-lite"/>
    </source>
</evidence>